<evidence type="ECO:0000313" key="2">
    <source>
        <dbReference type="Proteomes" id="UP001320119"/>
    </source>
</evidence>
<gene>
    <name evidence="1" type="ORF">MARGE09_P1871</name>
</gene>
<dbReference type="AlphaFoldDB" id="A0AAN1WHK9"/>
<accession>A0AAN1WHK9</accession>
<name>A0AAN1WHK9_9GAMM</name>
<dbReference type="KEGG" id="marq:MARGE09_P1871"/>
<sequence length="212" mass="24082">MTIITPIDIQQIVSGTDSIPRGILSRNHDQKLSKMDHPLKGLLRDKGRSSSTIEEMIRLHKRAALKIEKAGDALVELVREKNDEYGGGLFNLKHNRGSSFQWRANGRLAALSNGTIKRTASLRPFSVDADEYIVIDQVLRSLGAEARAFYRAIDNVTQELTIRHIILTNAMRYMNHHVQRTEKQSEISPRAQKISEDVLGKIWHEIESENTF</sequence>
<protein>
    <submittedName>
        <fullName evidence="1">Uncharacterized protein</fullName>
    </submittedName>
</protein>
<dbReference type="EMBL" id="AP023086">
    <property type="protein sequence ID" value="BCD97670.1"/>
    <property type="molecule type" value="Genomic_DNA"/>
</dbReference>
<proteinExistence type="predicted"/>
<reference evidence="1 2" key="1">
    <citation type="journal article" date="2022" name="IScience">
        <title>An ultrasensitive nanofiber-based assay for enzymatic hydrolysis and deep-sea microbial degradation of cellulose.</title>
        <authorList>
            <person name="Tsudome M."/>
            <person name="Tachioka M."/>
            <person name="Miyazaki M."/>
            <person name="Uchimura K."/>
            <person name="Tsuda M."/>
            <person name="Takaki Y."/>
            <person name="Deguchi S."/>
        </authorList>
    </citation>
    <scope>NUCLEOTIDE SEQUENCE [LARGE SCALE GENOMIC DNA]</scope>
    <source>
        <strain evidence="1 2">GE09</strain>
    </source>
</reference>
<dbReference type="RefSeq" id="WP_236987131.1">
    <property type="nucleotide sequence ID" value="NZ_AP023086.1"/>
</dbReference>
<organism evidence="1 2">
    <name type="scientific">Marinagarivorans cellulosilyticus</name>
    <dbReference type="NCBI Taxonomy" id="2721545"/>
    <lineage>
        <taxon>Bacteria</taxon>
        <taxon>Pseudomonadati</taxon>
        <taxon>Pseudomonadota</taxon>
        <taxon>Gammaproteobacteria</taxon>
        <taxon>Cellvibrionales</taxon>
        <taxon>Cellvibrionaceae</taxon>
        <taxon>Marinagarivorans</taxon>
    </lineage>
</organism>
<evidence type="ECO:0000313" key="1">
    <source>
        <dbReference type="EMBL" id="BCD97670.1"/>
    </source>
</evidence>
<dbReference type="Proteomes" id="UP001320119">
    <property type="component" value="Chromosome"/>
</dbReference>
<keyword evidence="2" id="KW-1185">Reference proteome</keyword>